<dbReference type="PANTHER" id="PTHR15394:SF3">
    <property type="entry name" value="SERINE HYDROLASE RBBP9"/>
    <property type="match status" value="1"/>
</dbReference>
<evidence type="ECO:0000313" key="3">
    <source>
        <dbReference type="Proteomes" id="UP000604046"/>
    </source>
</evidence>
<accession>A0A812SK42</accession>
<dbReference type="SUPFAM" id="SSF53474">
    <property type="entry name" value="alpha/beta-Hydrolases"/>
    <property type="match status" value="1"/>
</dbReference>
<dbReference type="GO" id="GO:0016787">
    <property type="term" value="F:hydrolase activity"/>
    <property type="evidence" value="ECO:0007669"/>
    <property type="project" value="InterPro"/>
</dbReference>
<dbReference type="InterPro" id="IPR029058">
    <property type="entry name" value="AB_hydrolase_fold"/>
</dbReference>
<name>A0A812SK42_9DINO</name>
<feature type="transmembrane region" description="Helical" evidence="1">
    <location>
        <begin position="59"/>
        <end position="85"/>
    </location>
</feature>
<dbReference type="PANTHER" id="PTHR15394">
    <property type="entry name" value="SERINE HYDROLASE RBBP9"/>
    <property type="match status" value="1"/>
</dbReference>
<dbReference type="Pfam" id="PF06821">
    <property type="entry name" value="Ser_hydrolase"/>
    <property type="match status" value="1"/>
</dbReference>
<dbReference type="Gene3D" id="3.40.50.1820">
    <property type="entry name" value="alpha/beta hydrolase"/>
    <property type="match status" value="1"/>
</dbReference>
<organism evidence="2 3">
    <name type="scientific">Symbiodinium natans</name>
    <dbReference type="NCBI Taxonomy" id="878477"/>
    <lineage>
        <taxon>Eukaryota</taxon>
        <taxon>Sar</taxon>
        <taxon>Alveolata</taxon>
        <taxon>Dinophyceae</taxon>
        <taxon>Suessiales</taxon>
        <taxon>Symbiodiniaceae</taxon>
        <taxon>Symbiodinium</taxon>
    </lineage>
</organism>
<sequence length="604" mass="66412">MDPELQKPLLKRKGQAQAGAGHDNSLAGQSQTDLVDRLVADYSLQPPPRCLQCLEASKWLLQLAALILRVLAPVVMWLCTVMYHIYRVIPKEELKVLYGLALCFFGGEFCASIAAIECFRRTGGDKLLICLQDLGTNIQVANKASLEDDKASGLDLSTLTPKEFYRHKAGVVLKAVDPDVLVKALAGLYQGFLGMLMSLKFKFAWTVALACSIADRLRKPVAIVAGALPVANWATQEVQGWASFIGFKAYLRSRGFSTRAFLEVQQCRSSVVASSVVASRPRPRRPQGIPVKGNGCSPIQEANWYAWLASSLKRGRTFEEVHLRDFPDPDEAKREIWLKFLKEDLAVGPDTVLVGHSSGAQAAMRLAEQEVVGGLVLVAACHSDLGDAGERASGYYPPSGGPWNWAAIRRNTGWIVQFHSEDDPLVPVSEGRAVAQEIQSEYIELNGRSHFFEPCEELLQVTPVLVMLLPKDYHKWINQIINLSLKAFAVHLAWKLQEVISAVQSGLLGASLVGAGVIMITVQGFSWASGGRCCKKKFNPDESIIDELVGLPLAAAGIWFQLKHGFSLPFPYNLALLPLSIVETVLRLMVTWFPVQETAFPAHR</sequence>
<keyword evidence="3" id="KW-1185">Reference proteome</keyword>
<dbReference type="AlphaFoldDB" id="A0A812SK42"/>
<keyword evidence="1" id="KW-1133">Transmembrane helix</keyword>
<evidence type="ECO:0000256" key="1">
    <source>
        <dbReference type="SAM" id="Phobius"/>
    </source>
</evidence>
<comment type="caution">
    <text evidence="2">The sequence shown here is derived from an EMBL/GenBank/DDBJ whole genome shotgun (WGS) entry which is preliminary data.</text>
</comment>
<feature type="transmembrane region" description="Helical" evidence="1">
    <location>
        <begin position="97"/>
        <end position="119"/>
    </location>
</feature>
<dbReference type="EMBL" id="CAJNDS010002447">
    <property type="protein sequence ID" value="CAE7479425.1"/>
    <property type="molecule type" value="Genomic_DNA"/>
</dbReference>
<gene>
    <name evidence="2" type="primary">Rbbp9</name>
    <name evidence="2" type="ORF">SNAT2548_LOCUS26922</name>
</gene>
<dbReference type="InterPro" id="IPR010662">
    <property type="entry name" value="RBBP9/YdeN"/>
</dbReference>
<dbReference type="OrthoDB" id="2369073at2759"/>
<evidence type="ECO:0000313" key="2">
    <source>
        <dbReference type="EMBL" id="CAE7479425.1"/>
    </source>
</evidence>
<dbReference type="Proteomes" id="UP000604046">
    <property type="component" value="Unassembled WGS sequence"/>
</dbReference>
<keyword evidence="1" id="KW-0472">Membrane</keyword>
<keyword evidence="1" id="KW-0812">Transmembrane</keyword>
<reference evidence="2" key="1">
    <citation type="submission" date="2021-02" db="EMBL/GenBank/DDBJ databases">
        <authorList>
            <person name="Dougan E. K."/>
            <person name="Rhodes N."/>
            <person name="Thang M."/>
            <person name="Chan C."/>
        </authorList>
    </citation>
    <scope>NUCLEOTIDE SEQUENCE</scope>
</reference>
<protein>
    <submittedName>
        <fullName evidence="2">Rbbp9 protein</fullName>
    </submittedName>
</protein>
<proteinExistence type="predicted"/>